<dbReference type="EMBL" id="LXQA010420045">
    <property type="protein sequence ID" value="MCI50674.1"/>
    <property type="molecule type" value="Genomic_DNA"/>
</dbReference>
<evidence type="ECO:0000313" key="3">
    <source>
        <dbReference type="Proteomes" id="UP000265520"/>
    </source>
</evidence>
<reference evidence="2 3" key="1">
    <citation type="journal article" date="2018" name="Front. Plant Sci.">
        <title>Red Clover (Trifolium pratense) and Zigzag Clover (T. medium) - A Picture of Genomic Similarities and Differences.</title>
        <authorList>
            <person name="Dluhosova J."/>
            <person name="Istvanek J."/>
            <person name="Nedelnik J."/>
            <person name="Repkova J."/>
        </authorList>
    </citation>
    <scope>NUCLEOTIDE SEQUENCE [LARGE SCALE GENOMIC DNA]</scope>
    <source>
        <strain evidence="3">cv. 10/8</strain>
        <tissue evidence="2">Leaf</tissue>
    </source>
</reference>
<evidence type="ECO:0000256" key="1">
    <source>
        <dbReference type="SAM" id="MobiDB-lite"/>
    </source>
</evidence>
<keyword evidence="3" id="KW-1185">Reference proteome</keyword>
<feature type="non-terminal residue" evidence="2">
    <location>
        <position position="46"/>
    </location>
</feature>
<sequence>MSSSRSAKQESEVRVNKVRKHGICAPRNSLSEPNFTQRSLQKSEGR</sequence>
<dbReference type="Proteomes" id="UP000265520">
    <property type="component" value="Unassembled WGS sequence"/>
</dbReference>
<feature type="compositionally biased region" description="Polar residues" evidence="1">
    <location>
        <begin position="28"/>
        <end position="40"/>
    </location>
</feature>
<proteinExistence type="predicted"/>
<dbReference type="AlphaFoldDB" id="A0A392SR37"/>
<evidence type="ECO:0000313" key="2">
    <source>
        <dbReference type="EMBL" id="MCI50674.1"/>
    </source>
</evidence>
<organism evidence="2 3">
    <name type="scientific">Trifolium medium</name>
    <dbReference type="NCBI Taxonomy" id="97028"/>
    <lineage>
        <taxon>Eukaryota</taxon>
        <taxon>Viridiplantae</taxon>
        <taxon>Streptophyta</taxon>
        <taxon>Embryophyta</taxon>
        <taxon>Tracheophyta</taxon>
        <taxon>Spermatophyta</taxon>
        <taxon>Magnoliopsida</taxon>
        <taxon>eudicotyledons</taxon>
        <taxon>Gunneridae</taxon>
        <taxon>Pentapetalae</taxon>
        <taxon>rosids</taxon>
        <taxon>fabids</taxon>
        <taxon>Fabales</taxon>
        <taxon>Fabaceae</taxon>
        <taxon>Papilionoideae</taxon>
        <taxon>50 kb inversion clade</taxon>
        <taxon>NPAAA clade</taxon>
        <taxon>Hologalegina</taxon>
        <taxon>IRL clade</taxon>
        <taxon>Trifolieae</taxon>
        <taxon>Trifolium</taxon>
    </lineage>
</organism>
<name>A0A392SR37_9FABA</name>
<comment type="caution">
    <text evidence="2">The sequence shown here is derived from an EMBL/GenBank/DDBJ whole genome shotgun (WGS) entry which is preliminary data.</text>
</comment>
<feature type="region of interest" description="Disordered" evidence="1">
    <location>
        <begin position="1"/>
        <end position="46"/>
    </location>
</feature>
<protein>
    <submittedName>
        <fullName evidence="2">Uncharacterized protein</fullName>
    </submittedName>
</protein>
<accession>A0A392SR37</accession>